<name>A0A0A1T6Y9_9HYPO</name>
<dbReference type="EMBL" id="CDHN01000001">
    <property type="protein sequence ID" value="CEJ81099.1"/>
    <property type="molecule type" value="Genomic_DNA"/>
</dbReference>
<sequence>MMDEEDGEPKRRRKKRKIETEVPRKSNRILIAKFNVYIRYLILEVDQNSNNPHTVMRMANIIQMFRYAQDRIYSCVDAKDDEDDMENVKQSCLLYTINFRITVPGPETGKRQNDTCFDMFKEESCVQAAIHQTPCQRLRFTLLKPSKNTTARTVVLNPRERKSYLLNMAFYYAHIPDWFRRKGKDPWGDDEPMVIYRKKKNAIVHELLRNLKAELWAYLAWVEGGMIGPLHGGDEKGKKPPQESQWVFAAHGIDNESALQQEEPDWADDEDFELAVDDDNDDDGDGYEVDEEEVEDDDEDEYHE</sequence>
<feature type="region of interest" description="Disordered" evidence="1">
    <location>
        <begin position="252"/>
        <end position="304"/>
    </location>
</feature>
<evidence type="ECO:0000313" key="3">
    <source>
        <dbReference type="Proteomes" id="UP000039046"/>
    </source>
</evidence>
<evidence type="ECO:0000256" key="1">
    <source>
        <dbReference type="SAM" id="MobiDB-lite"/>
    </source>
</evidence>
<protein>
    <submittedName>
        <fullName evidence="2">Uncharacterized protein</fullName>
    </submittedName>
</protein>
<keyword evidence="3" id="KW-1185">Reference proteome</keyword>
<dbReference type="HOGENOM" id="CLU_915824_0_0_1"/>
<accession>A0A0A1T6Y9</accession>
<evidence type="ECO:0000313" key="2">
    <source>
        <dbReference type="EMBL" id="CEJ81099.1"/>
    </source>
</evidence>
<organism evidence="2 3">
    <name type="scientific">[Torrubiella] hemipterigena</name>
    <dbReference type="NCBI Taxonomy" id="1531966"/>
    <lineage>
        <taxon>Eukaryota</taxon>
        <taxon>Fungi</taxon>
        <taxon>Dikarya</taxon>
        <taxon>Ascomycota</taxon>
        <taxon>Pezizomycotina</taxon>
        <taxon>Sordariomycetes</taxon>
        <taxon>Hypocreomycetidae</taxon>
        <taxon>Hypocreales</taxon>
        <taxon>Clavicipitaceae</taxon>
        <taxon>Clavicipitaceae incertae sedis</taxon>
        <taxon>'Torrubiella' clade</taxon>
    </lineage>
</organism>
<feature type="compositionally biased region" description="Acidic residues" evidence="1">
    <location>
        <begin position="262"/>
        <end position="304"/>
    </location>
</feature>
<proteinExistence type="predicted"/>
<reference evidence="2 3" key="1">
    <citation type="journal article" date="2015" name="Genome Announc.">
        <title>Draft Genome Sequence and Gene Annotation of the Entomopathogenic Fungus Verticillium hemipterigenum.</title>
        <authorList>
            <person name="Horn F."/>
            <person name="Habel A."/>
            <person name="Scharf D.H."/>
            <person name="Dworschak J."/>
            <person name="Brakhage A.A."/>
            <person name="Guthke R."/>
            <person name="Hertweck C."/>
            <person name="Linde J."/>
        </authorList>
    </citation>
    <scope>NUCLEOTIDE SEQUENCE [LARGE SCALE GENOMIC DNA]</scope>
</reference>
<dbReference type="AlphaFoldDB" id="A0A0A1T6Y9"/>
<gene>
    <name evidence="2" type="ORF">VHEMI01245</name>
</gene>
<dbReference type="Proteomes" id="UP000039046">
    <property type="component" value="Unassembled WGS sequence"/>
</dbReference>